<dbReference type="AlphaFoldDB" id="A0AA39SF02"/>
<evidence type="ECO:0000256" key="1">
    <source>
        <dbReference type="SAM" id="SignalP"/>
    </source>
</evidence>
<reference evidence="2" key="1">
    <citation type="journal article" date="2022" name="Plant J.">
        <title>Strategies of tolerance reflected in two North American maple genomes.</title>
        <authorList>
            <person name="McEvoy S.L."/>
            <person name="Sezen U.U."/>
            <person name="Trouern-Trend A."/>
            <person name="McMahon S.M."/>
            <person name="Schaberg P.G."/>
            <person name="Yang J."/>
            <person name="Wegrzyn J.L."/>
            <person name="Swenson N.G."/>
        </authorList>
    </citation>
    <scope>NUCLEOTIDE SEQUENCE</scope>
    <source>
        <strain evidence="2">NS2018</strain>
    </source>
</reference>
<protein>
    <submittedName>
        <fullName evidence="2">Uncharacterized protein</fullName>
    </submittedName>
</protein>
<keyword evidence="1" id="KW-0732">Signal</keyword>
<evidence type="ECO:0000313" key="3">
    <source>
        <dbReference type="Proteomes" id="UP001168877"/>
    </source>
</evidence>
<proteinExistence type="predicted"/>
<name>A0AA39SF02_ACESA</name>
<dbReference type="EMBL" id="JAUESC010000381">
    <property type="protein sequence ID" value="KAK0590404.1"/>
    <property type="molecule type" value="Genomic_DNA"/>
</dbReference>
<evidence type="ECO:0000313" key="2">
    <source>
        <dbReference type="EMBL" id="KAK0590404.1"/>
    </source>
</evidence>
<sequence>MSRILLVGLHELALTSCHELGNPVHMSVNRLFFLDFRIVTDLPKILYVVNLACMASSSYSLHEVALVSCHELGDPVHVSVNKSVT</sequence>
<keyword evidence="3" id="KW-1185">Reference proteome</keyword>
<feature type="chain" id="PRO_5041364157" evidence="1">
    <location>
        <begin position="18"/>
        <end position="85"/>
    </location>
</feature>
<feature type="signal peptide" evidence="1">
    <location>
        <begin position="1"/>
        <end position="17"/>
    </location>
</feature>
<organism evidence="2 3">
    <name type="scientific">Acer saccharum</name>
    <name type="common">Sugar maple</name>
    <dbReference type="NCBI Taxonomy" id="4024"/>
    <lineage>
        <taxon>Eukaryota</taxon>
        <taxon>Viridiplantae</taxon>
        <taxon>Streptophyta</taxon>
        <taxon>Embryophyta</taxon>
        <taxon>Tracheophyta</taxon>
        <taxon>Spermatophyta</taxon>
        <taxon>Magnoliopsida</taxon>
        <taxon>eudicotyledons</taxon>
        <taxon>Gunneridae</taxon>
        <taxon>Pentapetalae</taxon>
        <taxon>rosids</taxon>
        <taxon>malvids</taxon>
        <taxon>Sapindales</taxon>
        <taxon>Sapindaceae</taxon>
        <taxon>Hippocastanoideae</taxon>
        <taxon>Acereae</taxon>
        <taxon>Acer</taxon>
    </lineage>
</organism>
<comment type="caution">
    <text evidence="2">The sequence shown here is derived from an EMBL/GenBank/DDBJ whole genome shotgun (WGS) entry which is preliminary data.</text>
</comment>
<reference evidence="2" key="2">
    <citation type="submission" date="2023-06" db="EMBL/GenBank/DDBJ databases">
        <authorList>
            <person name="Swenson N.G."/>
            <person name="Wegrzyn J.L."/>
            <person name="Mcevoy S.L."/>
        </authorList>
    </citation>
    <scope>NUCLEOTIDE SEQUENCE</scope>
    <source>
        <strain evidence="2">NS2018</strain>
        <tissue evidence="2">Leaf</tissue>
    </source>
</reference>
<accession>A0AA39SF02</accession>
<dbReference type="Proteomes" id="UP001168877">
    <property type="component" value="Unassembled WGS sequence"/>
</dbReference>
<gene>
    <name evidence="2" type="ORF">LWI29_026608</name>
</gene>